<organism evidence="2 3">
    <name type="scientific">Melipona quadrifasciata</name>
    <dbReference type="NCBI Taxonomy" id="166423"/>
    <lineage>
        <taxon>Eukaryota</taxon>
        <taxon>Metazoa</taxon>
        <taxon>Ecdysozoa</taxon>
        <taxon>Arthropoda</taxon>
        <taxon>Hexapoda</taxon>
        <taxon>Insecta</taxon>
        <taxon>Pterygota</taxon>
        <taxon>Neoptera</taxon>
        <taxon>Endopterygota</taxon>
        <taxon>Hymenoptera</taxon>
        <taxon>Apocrita</taxon>
        <taxon>Aculeata</taxon>
        <taxon>Apoidea</taxon>
        <taxon>Anthophila</taxon>
        <taxon>Apidae</taxon>
        <taxon>Melipona</taxon>
    </lineage>
</organism>
<reference evidence="2 3" key="1">
    <citation type="submission" date="2015-07" db="EMBL/GenBank/DDBJ databases">
        <title>The genome of Melipona quadrifasciata.</title>
        <authorList>
            <person name="Pan H."/>
            <person name="Kapheim K."/>
        </authorList>
    </citation>
    <scope>NUCLEOTIDE SEQUENCE [LARGE SCALE GENOMIC DNA]</scope>
    <source>
        <strain evidence="2">0111107301</strain>
        <tissue evidence="2">Whole body</tissue>
    </source>
</reference>
<evidence type="ECO:0000313" key="2">
    <source>
        <dbReference type="EMBL" id="KOX69640.1"/>
    </source>
</evidence>
<gene>
    <name evidence="2" type="ORF">WN51_05195</name>
</gene>
<dbReference type="EMBL" id="KQ435885">
    <property type="protein sequence ID" value="KOX69640.1"/>
    <property type="molecule type" value="Genomic_DNA"/>
</dbReference>
<feature type="region of interest" description="Disordered" evidence="1">
    <location>
        <begin position="57"/>
        <end position="84"/>
    </location>
</feature>
<sequence length="84" mass="9606">MNVYTVVKVVVIKRLQSCQFLYRLQTGHSKHDCKTTISREDQSSSVNSTSSYEILISKKPHLQEHRSKRASSNNAKSHAPTYLQ</sequence>
<protein>
    <submittedName>
        <fullName evidence="2">Uncharacterized protein</fullName>
    </submittedName>
</protein>
<dbReference type="Proteomes" id="UP000053105">
    <property type="component" value="Unassembled WGS sequence"/>
</dbReference>
<keyword evidence="3" id="KW-1185">Reference proteome</keyword>
<evidence type="ECO:0000256" key="1">
    <source>
        <dbReference type="SAM" id="MobiDB-lite"/>
    </source>
</evidence>
<accession>A0A0M8ZRI2</accession>
<evidence type="ECO:0000313" key="3">
    <source>
        <dbReference type="Proteomes" id="UP000053105"/>
    </source>
</evidence>
<dbReference type="AlphaFoldDB" id="A0A0M8ZRI2"/>
<proteinExistence type="predicted"/>
<name>A0A0M8ZRI2_9HYME</name>